<evidence type="ECO:0008006" key="3">
    <source>
        <dbReference type="Google" id="ProtNLM"/>
    </source>
</evidence>
<comment type="caution">
    <text evidence="1">The sequence shown here is derived from an EMBL/GenBank/DDBJ whole genome shotgun (WGS) entry which is preliminary data.</text>
</comment>
<dbReference type="Proteomes" id="UP000061348">
    <property type="component" value="Unassembled WGS sequence"/>
</dbReference>
<organism evidence="1 2">
    <name type="scientific">Pseudomonas fluorescens</name>
    <dbReference type="NCBI Taxonomy" id="294"/>
    <lineage>
        <taxon>Bacteria</taxon>
        <taxon>Pseudomonadati</taxon>
        <taxon>Pseudomonadota</taxon>
        <taxon>Gammaproteobacteria</taxon>
        <taxon>Pseudomonadales</taxon>
        <taxon>Pseudomonadaceae</taxon>
        <taxon>Pseudomonas</taxon>
    </lineage>
</organism>
<name>A0A109LD44_PSEFL</name>
<gene>
    <name evidence="1" type="ORF">PFLmoz3_05062</name>
</gene>
<evidence type="ECO:0000313" key="2">
    <source>
        <dbReference type="Proteomes" id="UP000061348"/>
    </source>
</evidence>
<dbReference type="EMBL" id="LCYA01000134">
    <property type="protein sequence ID" value="KWV85353.1"/>
    <property type="molecule type" value="Genomic_DNA"/>
</dbReference>
<dbReference type="PATRIC" id="fig|294.194.peg.5606"/>
<reference evidence="1 2" key="1">
    <citation type="submission" date="2015-05" db="EMBL/GenBank/DDBJ databases">
        <title>A genomic and transcriptomic approach to investigate the blue pigment phenotype in Pseudomonas fluorescens.</title>
        <authorList>
            <person name="Andreani N.A."/>
            <person name="Cardazzo B."/>
        </authorList>
    </citation>
    <scope>NUCLEOTIDE SEQUENCE [LARGE SCALE GENOMIC DNA]</scope>
    <source>
        <strain evidence="1 2">Ps_22</strain>
    </source>
</reference>
<dbReference type="AlphaFoldDB" id="A0A109LD44"/>
<sequence length="252" mass="26010">MPWYRTGTVSVALNSNAVVGSGTAFLANSRVGDAFIGPDGGQYEVTNIASNTSLSITPNYRSASNGAGSYALMPVQGYTKDLADQVRAMIQQWGATLAGLGLVSTQNLVPVTMGGTGGTTPAAARAGLQLGSAAVASIGYADGNVADAYATGRTRTSVVQSWLTNAVHGLDPNLYPPGSPGMPSGGTGYFYKQIFRHSDGSNRLTVAWPYGLAGNSGTIKFQSIYDGATTPWIELYHTGNTTRAADGTLKAI</sequence>
<protein>
    <recommendedName>
        <fullName evidence="3">Phage tail protein</fullName>
    </recommendedName>
</protein>
<proteinExistence type="predicted"/>
<evidence type="ECO:0000313" key="1">
    <source>
        <dbReference type="EMBL" id="KWV85353.1"/>
    </source>
</evidence>
<accession>A0A109LD44</accession>